<name>A0A5Q6RXN0_9ACTN</name>
<feature type="transmembrane region" description="Helical" evidence="1">
    <location>
        <begin position="44"/>
        <end position="60"/>
    </location>
</feature>
<comment type="caution">
    <text evidence="2">The sequence shown here is derived from an EMBL/GenBank/DDBJ whole genome shotgun (WGS) entry which is preliminary data.</text>
</comment>
<dbReference type="RefSeq" id="WP_149769795.1">
    <property type="nucleotide sequence ID" value="NZ_VDFQ02000003.1"/>
</dbReference>
<feature type="transmembrane region" description="Helical" evidence="1">
    <location>
        <begin position="21"/>
        <end position="38"/>
    </location>
</feature>
<accession>A0A5Q6RXN0</accession>
<evidence type="ECO:0000313" key="3">
    <source>
        <dbReference type="Proteomes" id="UP000307768"/>
    </source>
</evidence>
<keyword evidence="1" id="KW-0812">Transmembrane</keyword>
<protein>
    <recommendedName>
        <fullName evidence="4">SPW repeat-containing protein</fullName>
    </recommendedName>
</protein>
<feature type="transmembrane region" description="Helical" evidence="1">
    <location>
        <begin position="67"/>
        <end position="86"/>
    </location>
</feature>
<evidence type="ECO:0000313" key="2">
    <source>
        <dbReference type="EMBL" id="KAA1422845.1"/>
    </source>
</evidence>
<organism evidence="2 3">
    <name type="scientific">Mumia zhuanghuii</name>
    <dbReference type="NCBI Taxonomy" id="2585211"/>
    <lineage>
        <taxon>Bacteria</taxon>
        <taxon>Bacillati</taxon>
        <taxon>Actinomycetota</taxon>
        <taxon>Actinomycetes</taxon>
        <taxon>Propionibacteriales</taxon>
        <taxon>Nocardioidaceae</taxon>
        <taxon>Mumia</taxon>
    </lineage>
</organism>
<evidence type="ECO:0000256" key="1">
    <source>
        <dbReference type="SAM" id="Phobius"/>
    </source>
</evidence>
<keyword evidence="1" id="KW-0472">Membrane</keyword>
<evidence type="ECO:0008006" key="4">
    <source>
        <dbReference type="Google" id="ProtNLM"/>
    </source>
</evidence>
<reference evidence="2 3" key="1">
    <citation type="submission" date="2019-09" db="EMBL/GenBank/DDBJ databases">
        <title>Mumia zhuanghuii sp. nov. isolated from the intestinal contents of plateau pika (Ochotona curzoniae) in the Qinghai-Tibet plateau of China.</title>
        <authorList>
            <person name="Tian Z."/>
        </authorList>
    </citation>
    <scope>NUCLEOTIDE SEQUENCE [LARGE SCALE GENOMIC DNA]</scope>
    <source>
        <strain evidence="3">350</strain>
    </source>
</reference>
<dbReference type="EMBL" id="VDFQ02000003">
    <property type="protein sequence ID" value="KAA1422845.1"/>
    <property type="molecule type" value="Genomic_DNA"/>
</dbReference>
<keyword evidence="1" id="KW-1133">Transmembrane helix</keyword>
<feature type="transmembrane region" description="Helical" evidence="1">
    <location>
        <begin position="92"/>
        <end position="113"/>
    </location>
</feature>
<sequence length="119" mass="12635">MTDTARTSKTARTTDASRIPVQAVAAAWAVFELAIAAWMDFPFAAAFFGVLFAVGAWWAGRPGMGGVVLVAVLVAIELAFLPFYARESIFDWTTQIVALVLGVAAIIACTRAARAARRG</sequence>
<proteinExistence type="predicted"/>
<dbReference type="AlphaFoldDB" id="A0A5Q6RXN0"/>
<dbReference type="Proteomes" id="UP000307768">
    <property type="component" value="Unassembled WGS sequence"/>
</dbReference>
<gene>
    <name evidence="2" type="ORF">FE697_011880</name>
</gene>